<dbReference type="Pfam" id="PF03645">
    <property type="entry name" value="Tctex-1"/>
    <property type="match status" value="1"/>
</dbReference>
<dbReference type="PANTHER" id="PTHR21255:SF4">
    <property type="entry name" value="DYNEIN LIGHT CHAIN TCTEX-TYPE"/>
    <property type="match status" value="1"/>
</dbReference>
<reference evidence="1" key="1">
    <citation type="submission" date="2021-01" db="EMBL/GenBank/DDBJ databases">
        <authorList>
            <consortium name="Genoscope - CEA"/>
            <person name="William W."/>
        </authorList>
    </citation>
    <scope>NUCLEOTIDE SEQUENCE</scope>
</reference>
<evidence type="ECO:0000313" key="2">
    <source>
        <dbReference type="Proteomes" id="UP000688137"/>
    </source>
</evidence>
<dbReference type="OMA" id="HFKFIVS"/>
<dbReference type="InterPro" id="IPR005334">
    <property type="entry name" value="Tctex-1-like"/>
</dbReference>
<name>A0A8S1L4L1_PARPR</name>
<gene>
    <name evidence="1" type="ORF">PPRIM_AZ9-3.1.T0310177</name>
</gene>
<organism evidence="1 2">
    <name type="scientific">Paramecium primaurelia</name>
    <dbReference type="NCBI Taxonomy" id="5886"/>
    <lineage>
        <taxon>Eukaryota</taxon>
        <taxon>Sar</taxon>
        <taxon>Alveolata</taxon>
        <taxon>Ciliophora</taxon>
        <taxon>Intramacronucleata</taxon>
        <taxon>Oligohymenophorea</taxon>
        <taxon>Peniculida</taxon>
        <taxon>Parameciidae</taxon>
        <taxon>Paramecium</taxon>
    </lineage>
</organism>
<dbReference type="EMBL" id="CAJJDM010000030">
    <property type="protein sequence ID" value="CAD8061175.1"/>
    <property type="molecule type" value="Genomic_DNA"/>
</dbReference>
<keyword evidence="2" id="KW-1185">Reference proteome</keyword>
<dbReference type="GO" id="GO:0005868">
    <property type="term" value="C:cytoplasmic dynein complex"/>
    <property type="evidence" value="ECO:0007669"/>
    <property type="project" value="TreeGrafter"/>
</dbReference>
<accession>A0A8S1L4L1</accession>
<dbReference type="GO" id="GO:0005737">
    <property type="term" value="C:cytoplasm"/>
    <property type="evidence" value="ECO:0007669"/>
    <property type="project" value="TreeGrafter"/>
</dbReference>
<sequence length="116" mass="13001">MSNFEKEDVFNNQLKAEVTKVAQGILDQEIKKYIYNNVDESQKKSSTICDTIIIKLKDLNNKHFKFIVSCLILQKADCGINLSASCYWDNNTDGSVALKQESDNAVCIVNIFACGV</sequence>
<proteinExistence type="predicted"/>
<protein>
    <recommendedName>
        <fullName evidence="3">Dynein light chain</fullName>
    </recommendedName>
</protein>
<evidence type="ECO:0000313" key="1">
    <source>
        <dbReference type="EMBL" id="CAD8061175.1"/>
    </source>
</evidence>
<dbReference type="GO" id="GO:0007018">
    <property type="term" value="P:microtubule-based movement"/>
    <property type="evidence" value="ECO:0007669"/>
    <property type="project" value="TreeGrafter"/>
</dbReference>
<dbReference type="PANTHER" id="PTHR21255">
    <property type="entry name" value="T-COMPLEX-ASSOCIATED-TESTIS-EXPRESSED 1/ DYNEIN LIGHT CHAIN"/>
    <property type="match status" value="1"/>
</dbReference>
<dbReference type="AlphaFoldDB" id="A0A8S1L4L1"/>
<evidence type="ECO:0008006" key="3">
    <source>
        <dbReference type="Google" id="ProtNLM"/>
    </source>
</evidence>
<dbReference type="Proteomes" id="UP000688137">
    <property type="component" value="Unassembled WGS sequence"/>
</dbReference>
<comment type="caution">
    <text evidence="1">The sequence shown here is derived from an EMBL/GenBank/DDBJ whole genome shotgun (WGS) entry which is preliminary data.</text>
</comment>
<dbReference type="GO" id="GO:0045505">
    <property type="term" value="F:dynein intermediate chain binding"/>
    <property type="evidence" value="ECO:0007669"/>
    <property type="project" value="TreeGrafter"/>
</dbReference>
<dbReference type="CDD" id="cd21455">
    <property type="entry name" value="DLC-like_DYNLT1_DYNLT3"/>
    <property type="match status" value="1"/>
</dbReference>